<dbReference type="Proteomes" id="UP000062833">
    <property type="component" value="Chromosome"/>
</dbReference>
<organism evidence="1 2">
    <name type="scientific">Arthrobacter alpinus</name>
    <dbReference type="NCBI Taxonomy" id="656366"/>
    <lineage>
        <taxon>Bacteria</taxon>
        <taxon>Bacillati</taxon>
        <taxon>Actinomycetota</taxon>
        <taxon>Actinomycetes</taxon>
        <taxon>Micrococcales</taxon>
        <taxon>Micrococcaceae</taxon>
        <taxon>Arthrobacter</taxon>
    </lineage>
</organism>
<keyword evidence="2" id="KW-1185">Reference proteome</keyword>
<dbReference type="OrthoDB" id="4935702at2"/>
<dbReference type="PATRIC" id="fig|656366.3.peg.431"/>
<reference evidence="2" key="1">
    <citation type="submission" date="2015-09" db="EMBL/GenBank/DDBJ databases">
        <title>Complete genome of Arthrobacter alpinus strain R3.8.</title>
        <authorList>
            <person name="See-Too W.S."/>
            <person name="Chan K.G."/>
        </authorList>
    </citation>
    <scope>NUCLEOTIDE SEQUENCE [LARGE SCALE GENOMIC DNA]</scope>
    <source>
        <strain evidence="2">R3.8</strain>
    </source>
</reference>
<dbReference type="AlphaFoldDB" id="A0A0M4QKY4"/>
<proteinExistence type="predicted"/>
<evidence type="ECO:0000313" key="2">
    <source>
        <dbReference type="Proteomes" id="UP000062833"/>
    </source>
</evidence>
<gene>
    <name evidence="1" type="ORF">AOC05_01920</name>
</gene>
<evidence type="ECO:0000313" key="1">
    <source>
        <dbReference type="EMBL" id="ALE91397.1"/>
    </source>
</evidence>
<protein>
    <submittedName>
        <fullName evidence="1">Uncharacterized protein</fullName>
    </submittedName>
</protein>
<dbReference type="KEGG" id="aaq:AOC05_01920"/>
<dbReference type="RefSeq" id="WP_062005223.1">
    <property type="nucleotide sequence ID" value="NZ_CP012677.1"/>
</dbReference>
<name>A0A0M4QKY4_9MICC</name>
<dbReference type="EMBL" id="CP012677">
    <property type="protein sequence ID" value="ALE91397.1"/>
    <property type="molecule type" value="Genomic_DNA"/>
</dbReference>
<sequence>MLLFLALWELVTYFIDRFAPADAQRLPSLTDLLQPLYDAESSCWFMMLPWLLVCGSLVRVVRRP</sequence>
<accession>A0A0M4QKY4</accession>